<dbReference type="RefSeq" id="WP_276657193.1">
    <property type="nucleotide sequence ID" value="NZ_SSFD01000059.1"/>
</dbReference>
<keyword evidence="4" id="KW-0808">Transferase</keyword>
<comment type="function">
    <text evidence="3">Required for formate dehydrogenase (FDH) activity. Acts as a sulfur carrier protein that transfers sulfur from IscS to the molybdenum cofactor prior to its insertion into FDH.</text>
</comment>
<evidence type="ECO:0000256" key="2">
    <source>
        <dbReference type="ARBA" id="ARBA00023150"/>
    </source>
</evidence>
<dbReference type="Gene3D" id="3.40.140.10">
    <property type="entry name" value="Cytidine Deaminase, domain 2"/>
    <property type="match status" value="1"/>
</dbReference>
<name>A0A5C7T159_THASP</name>
<protein>
    <recommendedName>
        <fullName evidence="3">Sulfur carrier protein FdhD</fullName>
    </recommendedName>
</protein>
<evidence type="ECO:0000256" key="3">
    <source>
        <dbReference type="HAMAP-Rule" id="MF_00187"/>
    </source>
</evidence>
<dbReference type="GO" id="GO:0097163">
    <property type="term" value="F:sulfur carrier activity"/>
    <property type="evidence" value="ECO:0007669"/>
    <property type="project" value="UniProtKB-UniRule"/>
</dbReference>
<dbReference type="Proteomes" id="UP000321192">
    <property type="component" value="Unassembled WGS sequence"/>
</dbReference>
<evidence type="ECO:0000256" key="1">
    <source>
        <dbReference type="ARBA" id="ARBA00022490"/>
    </source>
</evidence>
<dbReference type="InterPro" id="IPR016193">
    <property type="entry name" value="Cytidine_deaminase-like"/>
</dbReference>
<feature type="active site" description="Cysteine persulfide intermediate" evidence="3">
    <location>
        <position position="116"/>
    </location>
</feature>
<dbReference type="Gene3D" id="3.10.20.10">
    <property type="match status" value="1"/>
</dbReference>
<dbReference type="GO" id="GO:0006777">
    <property type="term" value="P:Mo-molybdopterin cofactor biosynthetic process"/>
    <property type="evidence" value="ECO:0007669"/>
    <property type="project" value="UniProtKB-UniRule"/>
</dbReference>
<comment type="similarity">
    <text evidence="3">Belongs to the FdhD family.</text>
</comment>
<dbReference type="InterPro" id="IPR003786">
    <property type="entry name" value="FdhD"/>
</dbReference>
<comment type="subcellular location">
    <subcellularLocation>
        <location evidence="3">Cytoplasm</location>
    </subcellularLocation>
</comment>
<evidence type="ECO:0000313" key="4">
    <source>
        <dbReference type="EMBL" id="TXH89392.1"/>
    </source>
</evidence>
<organism evidence="4 5">
    <name type="scientific">Thauera aminoaromatica</name>
    <dbReference type="NCBI Taxonomy" id="164330"/>
    <lineage>
        <taxon>Bacteria</taxon>
        <taxon>Pseudomonadati</taxon>
        <taxon>Pseudomonadota</taxon>
        <taxon>Betaproteobacteria</taxon>
        <taxon>Rhodocyclales</taxon>
        <taxon>Zoogloeaceae</taxon>
        <taxon>Thauera</taxon>
    </lineage>
</organism>
<dbReference type="Pfam" id="PF02634">
    <property type="entry name" value="FdhD-NarQ"/>
    <property type="match status" value="1"/>
</dbReference>
<dbReference type="SUPFAM" id="SSF53927">
    <property type="entry name" value="Cytidine deaminase-like"/>
    <property type="match status" value="1"/>
</dbReference>
<dbReference type="HAMAP" id="MF_00187">
    <property type="entry name" value="FdhD"/>
    <property type="match status" value="1"/>
</dbReference>
<sequence>MLDHPSPASGAHRSYGVERRGTDSAILGEDAVAEEAPVALVYNGFSHAVMLATPQDLEDFALGFTLSEGIAASARELHDIDVVEHALGCEVRMALASERFAAMRERRRALAGRTGCGLCGIESLAQLQRALPPARLADTAIQPGALERAQAELAALQPLFQLTGAVHAAAWCRRDGSVALVREDVGRHNALDKLIGAIATRGCGFDDGFVLMTSRASYEIVQKAATVGIAAIAALSAPTGMAVRLAEAAGVTLVGFARGHRHSVYTHPQRMH</sequence>
<dbReference type="PANTHER" id="PTHR30592">
    <property type="entry name" value="FORMATE DEHYDROGENASE"/>
    <property type="match status" value="1"/>
</dbReference>
<dbReference type="PIRSF" id="PIRSF015626">
    <property type="entry name" value="FdhD"/>
    <property type="match status" value="1"/>
</dbReference>
<proteinExistence type="inferred from homology"/>
<comment type="caution">
    <text evidence="4">The sequence shown here is derived from an EMBL/GenBank/DDBJ whole genome shotgun (WGS) entry which is preliminary data.</text>
</comment>
<gene>
    <name evidence="3 4" type="primary">fdhD</name>
    <name evidence="4" type="ORF">E6Q80_04450</name>
</gene>
<dbReference type="EMBL" id="SSFD01000059">
    <property type="protein sequence ID" value="TXH89392.1"/>
    <property type="molecule type" value="Genomic_DNA"/>
</dbReference>
<dbReference type="NCBIfam" id="TIGR00129">
    <property type="entry name" value="fdhD_narQ"/>
    <property type="match status" value="1"/>
</dbReference>
<accession>A0A5C7T159</accession>
<keyword evidence="2 3" id="KW-0501">Molybdenum cofactor biosynthesis</keyword>
<dbReference type="GO" id="GO:0016783">
    <property type="term" value="F:sulfurtransferase activity"/>
    <property type="evidence" value="ECO:0007669"/>
    <property type="project" value="InterPro"/>
</dbReference>
<keyword evidence="1 3" id="KW-0963">Cytoplasm</keyword>
<dbReference type="PANTHER" id="PTHR30592:SF1">
    <property type="entry name" value="SULFUR CARRIER PROTEIN FDHD"/>
    <property type="match status" value="1"/>
</dbReference>
<dbReference type="AlphaFoldDB" id="A0A5C7T159"/>
<dbReference type="GO" id="GO:0005737">
    <property type="term" value="C:cytoplasm"/>
    <property type="evidence" value="ECO:0007669"/>
    <property type="project" value="UniProtKB-SubCell"/>
</dbReference>
<feature type="binding site" evidence="3">
    <location>
        <begin position="256"/>
        <end position="261"/>
    </location>
    <ligand>
        <name>Mo-bis(molybdopterin guanine dinucleotide)</name>
        <dbReference type="ChEBI" id="CHEBI:60539"/>
    </ligand>
</feature>
<reference evidence="4 5" key="1">
    <citation type="submission" date="2018-09" db="EMBL/GenBank/DDBJ databases">
        <title>Metagenome Assembled Genomes from an Advanced Water Purification Facility.</title>
        <authorList>
            <person name="Stamps B.W."/>
            <person name="Spear J.R."/>
        </authorList>
    </citation>
    <scope>NUCLEOTIDE SEQUENCE [LARGE SCALE GENOMIC DNA]</scope>
    <source>
        <strain evidence="4">Bin_27_1</strain>
    </source>
</reference>
<evidence type="ECO:0000313" key="5">
    <source>
        <dbReference type="Proteomes" id="UP000321192"/>
    </source>
</evidence>